<proteinExistence type="predicted"/>
<keyword evidence="2" id="KW-1185">Reference proteome</keyword>
<reference evidence="1" key="1">
    <citation type="submission" date="2021-02" db="EMBL/GenBank/DDBJ databases">
        <title>Genome sequence Cadophora malorum strain M34.</title>
        <authorList>
            <person name="Stefanovic E."/>
            <person name="Vu D."/>
            <person name="Scully C."/>
            <person name="Dijksterhuis J."/>
            <person name="Roader J."/>
            <person name="Houbraken J."/>
        </authorList>
    </citation>
    <scope>NUCLEOTIDE SEQUENCE</scope>
    <source>
        <strain evidence="1">M34</strain>
    </source>
</reference>
<dbReference type="PANTHER" id="PTHR39401:SF1">
    <property type="entry name" value="SNOAL-LIKE DOMAIN-CONTAINING PROTEIN"/>
    <property type="match status" value="1"/>
</dbReference>
<dbReference type="AlphaFoldDB" id="A0A8H7T6E5"/>
<dbReference type="SUPFAM" id="SSF54427">
    <property type="entry name" value="NTF2-like"/>
    <property type="match status" value="1"/>
</dbReference>
<protein>
    <submittedName>
        <fullName evidence="1">Uncharacterized protein</fullName>
    </submittedName>
</protein>
<name>A0A8H7T6E5_9HELO</name>
<evidence type="ECO:0000313" key="1">
    <source>
        <dbReference type="EMBL" id="KAG4413198.1"/>
    </source>
</evidence>
<accession>A0A8H7T6E5</accession>
<dbReference type="Proteomes" id="UP000664132">
    <property type="component" value="Unassembled WGS sequence"/>
</dbReference>
<organism evidence="1 2">
    <name type="scientific">Cadophora malorum</name>
    <dbReference type="NCBI Taxonomy" id="108018"/>
    <lineage>
        <taxon>Eukaryota</taxon>
        <taxon>Fungi</taxon>
        <taxon>Dikarya</taxon>
        <taxon>Ascomycota</taxon>
        <taxon>Pezizomycotina</taxon>
        <taxon>Leotiomycetes</taxon>
        <taxon>Helotiales</taxon>
        <taxon>Ploettnerulaceae</taxon>
        <taxon>Cadophora</taxon>
    </lineage>
</organism>
<dbReference type="Gene3D" id="3.10.450.50">
    <property type="match status" value="1"/>
</dbReference>
<evidence type="ECO:0000313" key="2">
    <source>
        <dbReference type="Proteomes" id="UP000664132"/>
    </source>
</evidence>
<comment type="caution">
    <text evidence="1">The sequence shown here is derived from an EMBL/GenBank/DDBJ whole genome shotgun (WGS) entry which is preliminary data.</text>
</comment>
<gene>
    <name evidence="1" type="ORF">IFR04_013663</name>
</gene>
<sequence length="144" mass="16332">MSHSYRSEVPQGIELDDGIRAFFEEFYKTSDTPDAHDKYADSLTADADFIMASKKAKGRDEILAIRKGMWATVASRLHTPVKIFPFGSGADELMLYGTVKYVLKDERKAEVEWAGRAKMTKVDGQWKMSFYQVYLDTAAMQNAK</sequence>
<dbReference type="InterPro" id="IPR032710">
    <property type="entry name" value="NTF2-like_dom_sf"/>
</dbReference>
<dbReference type="PANTHER" id="PTHR39401">
    <property type="entry name" value="SNOAL-LIKE DOMAIN-CONTAINING PROTEIN"/>
    <property type="match status" value="1"/>
</dbReference>
<dbReference type="OrthoDB" id="3468019at2759"/>
<dbReference type="EMBL" id="JAFJYH010000328">
    <property type="protein sequence ID" value="KAG4413198.1"/>
    <property type="molecule type" value="Genomic_DNA"/>
</dbReference>